<name>A0A4R5KCE2_9MICC</name>
<dbReference type="AlphaFoldDB" id="A0A4R5KCE2"/>
<proteinExistence type="predicted"/>
<evidence type="ECO:0000313" key="1">
    <source>
        <dbReference type="EMBL" id="TDF91797.1"/>
    </source>
</evidence>
<protein>
    <recommendedName>
        <fullName evidence="3">DUF1905 domain-containing protein</fullName>
    </recommendedName>
</protein>
<keyword evidence="2" id="KW-1185">Reference proteome</keyword>
<sequence>MSDVSQLPELPSTPGSQVDCEATVVEVDGRRMLALPYRAGFGRSRGRKFRITGSEGSRLPSQVVMVVRDQAMVPFPGSAGLGDTVCVRLRCLRQRPRISVPADLATELEAARLSVDVMSAPEAAQFLTMIHEAKDPEIRSQRIDTTIAAIRQRTLETGRSE</sequence>
<comment type="caution">
    <text evidence="1">The sequence shown here is derived from an EMBL/GenBank/DDBJ whole genome shotgun (WGS) entry which is preliminary data.</text>
</comment>
<reference evidence="1 2" key="1">
    <citation type="submission" date="2019-03" db="EMBL/GenBank/DDBJ databases">
        <title>Whole genome sequence of Arthrobacter sp JH1-1.</title>
        <authorList>
            <person name="Trinh H.N."/>
        </authorList>
    </citation>
    <scope>NUCLEOTIDE SEQUENCE [LARGE SCALE GENOMIC DNA]</scope>
    <source>
        <strain evidence="1 2">JH1-1</strain>
    </source>
</reference>
<dbReference type="EMBL" id="SMRU01000027">
    <property type="protein sequence ID" value="TDF91797.1"/>
    <property type="molecule type" value="Genomic_DNA"/>
</dbReference>
<evidence type="ECO:0000313" key="2">
    <source>
        <dbReference type="Proteomes" id="UP000295511"/>
    </source>
</evidence>
<dbReference type="RefSeq" id="WP_133205995.1">
    <property type="nucleotide sequence ID" value="NZ_SMRU01000027.1"/>
</dbReference>
<evidence type="ECO:0008006" key="3">
    <source>
        <dbReference type="Google" id="ProtNLM"/>
    </source>
</evidence>
<organism evidence="1 2">
    <name type="scientific">Arthrobacter terricola</name>
    <dbReference type="NCBI Taxonomy" id="2547396"/>
    <lineage>
        <taxon>Bacteria</taxon>
        <taxon>Bacillati</taxon>
        <taxon>Actinomycetota</taxon>
        <taxon>Actinomycetes</taxon>
        <taxon>Micrococcales</taxon>
        <taxon>Micrococcaceae</taxon>
        <taxon>Arthrobacter</taxon>
    </lineage>
</organism>
<gene>
    <name evidence="1" type="ORF">E1809_19965</name>
</gene>
<accession>A0A4R5KCE2</accession>
<dbReference type="Proteomes" id="UP000295511">
    <property type="component" value="Unassembled WGS sequence"/>
</dbReference>